<evidence type="ECO:0000256" key="2">
    <source>
        <dbReference type="ARBA" id="ARBA00012513"/>
    </source>
</evidence>
<feature type="domain" description="Protein kinase" evidence="11">
    <location>
        <begin position="131"/>
        <end position="413"/>
    </location>
</feature>
<evidence type="ECO:0000256" key="6">
    <source>
        <dbReference type="ARBA" id="ARBA00022777"/>
    </source>
</evidence>
<evidence type="ECO:0000256" key="9">
    <source>
        <dbReference type="ARBA" id="ARBA00048679"/>
    </source>
</evidence>
<dbReference type="GO" id="GO:0007346">
    <property type="term" value="P:regulation of mitotic cell cycle"/>
    <property type="evidence" value="ECO:0007669"/>
    <property type="project" value="TreeGrafter"/>
</dbReference>
<comment type="caution">
    <text evidence="12">The sequence shown here is derived from an EMBL/GenBank/DDBJ whole genome shotgun (WGS) entry which is preliminary data.</text>
</comment>
<dbReference type="Gene3D" id="1.10.510.10">
    <property type="entry name" value="Transferase(Phosphotransferase) domain 1"/>
    <property type="match status" value="1"/>
</dbReference>
<proteinExistence type="inferred from homology"/>
<reference evidence="13" key="1">
    <citation type="submission" date="2024-04" db="EMBL/GenBank/DDBJ databases">
        <title>Salinicola lusitanus LLJ914,a marine bacterium isolated from the Okinawa Trough.</title>
        <authorList>
            <person name="Li J."/>
        </authorList>
    </citation>
    <scope>NUCLEOTIDE SEQUENCE [LARGE SCALE GENOMIC DNA]</scope>
</reference>
<keyword evidence="7" id="KW-0067">ATP-binding</keyword>
<evidence type="ECO:0000313" key="13">
    <source>
        <dbReference type="Proteomes" id="UP001460270"/>
    </source>
</evidence>
<keyword evidence="3" id="KW-0723">Serine/threonine-protein kinase</keyword>
<protein>
    <recommendedName>
        <fullName evidence="2">non-specific serine/threonine protein kinase</fullName>
        <ecNumber evidence="2">2.7.11.1</ecNumber>
    </recommendedName>
</protein>
<dbReference type="InterPro" id="IPR051138">
    <property type="entry name" value="PIM_Ser/Thr_kinase"/>
</dbReference>
<keyword evidence="5" id="KW-0547">Nucleotide-binding</keyword>
<name>A0AAW0PV82_9GOBI</name>
<dbReference type="InterPro" id="IPR011009">
    <property type="entry name" value="Kinase-like_dom_sf"/>
</dbReference>
<dbReference type="GO" id="GO:0043066">
    <property type="term" value="P:negative regulation of apoptotic process"/>
    <property type="evidence" value="ECO:0007669"/>
    <property type="project" value="TreeGrafter"/>
</dbReference>
<dbReference type="GO" id="GO:0005737">
    <property type="term" value="C:cytoplasm"/>
    <property type="evidence" value="ECO:0007669"/>
    <property type="project" value="TreeGrafter"/>
</dbReference>
<accession>A0AAW0PV82</accession>
<feature type="compositionally biased region" description="Basic and acidic residues" evidence="10">
    <location>
        <begin position="68"/>
        <end position="89"/>
    </location>
</feature>
<dbReference type="InterPro" id="IPR000719">
    <property type="entry name" value="Prot_kinase_dom"/>
</dbReference>
<dbReference type="InterPro" id="IPR008271">
    <property type="entry name" value="Ser/Thr_kinase_AS"/>
</dbReference>
<evidence type="ECO:0000256" key="5">
    <source>
        <dbReference type="ARBA" id="ARBA00022741"/>
    </source>
</evidence>
<dbReference type="PROSITE" id="PS00108">
    <property type="entry name" value="PROTEIN_KINASE_ST"/>
    <property type="match status" value="1"/>
</dbReference>
<organism evidence="12 13">
    <name type="scientific">Mugilogobius chulae</name>
    <name type="common">yellowstripe goby</name>
    <dbReference type="NCBI Taxonomy" id="88201"/>
    <lineage>
        <taxon>Eukaryota</taxon>
        <taxon>Metazoa</taxon>
        <taxon>Chordata</taxon>
        <taxon>Craniata</taxon>
        <taxon>Vertebrata</taxon>
        <taxon>Euteleostomi</taxon>
        <taxon>Actinopterygii</taxon>
        <taxon>Neopterygii</taxon>
        <taxon>Teleostei</taxon>
        <taxon>Neoteleostei</taxon>
        <taxon>Acanthomorphata</taxon>
        <taxon>Gobiaria</taxon>
        <taxon>Gobiiformes</taxon>
        <taxon>Gobioidei</taxon>
        <taxon>Gobiidae</taxon>
        <taxon>Gobionellinae</taxon>
        <taxon>Mugilogobius</taxon>
    </lineage>
</organism>
<dbReference type="SUPFAM" id="SSF56112">
    <property type="entry name" value="Protein kinase-like (PK-like)"/>
    <property type="match status" value="1"/>
</dbReference>
<keyword evidence="13" id="KW-1185">Reference proteome</keyword>
<dbReference type="PANTHER" id="PTHR22984:SF11">
    <property type="entry name" value="AURORA KINASE-RELATED"/>
    <property type="match status" value="1"/>
</dbReference>
<evidence type="ECO:0000256" key="1">
    <source>
        <dbReference type="ARBA" id="ARBA00005505"/>
    </source>
</evidence>
<feature type="compositionally biased region" description="Acidic residues" evidence="10">
    <location>
        <begin position="100"/>
        <end position="111"/>
    </location>
</feature>
<dbReference type="Pfam" id="PF00069">
    <property type="entry name" value="Pkinase"/>
    <property type="match status" value="1"/>
</dbReference>
<evidence type="ECO:0000259" key="11">
    <source>
        <dbReference type="PROSITE" id="PS50011"/>
    </source>
</evidence>
<evidence type="ECO:0000313" key="12">
    <source>
        <dbReference type="EMBL" id="KAK7938910.1"/>
    </source>
</evidence>
<evidence type="ECO:0000256" key="3">
    <source>
        <dbReference type="ARBA" id="ARBA00022527"/>
    </source>
</evidence>
<keyword evidence="4" id="KW-0808">Transferase</keyword>
<evidence type="ECO:0000256" key="10">
    <source>
        <dbReference type="SAM" id="MobiDB-lite"/>
    </source>
</evidence>
<dbReference type="PROSITE" id="PS50011">
    <property type="entry name" value="PROTEIN_KINASE_DOM"/>
    <property type="match status" value="1"/>
</dbReference>
<evidence type="ECO:0000256" key="4">
    <source>
        <dbReference type="ARBA" id="ARBA00022679"/>
    </source>
</evidence>
<dbReference type="PANTHER" id="PTHR22984">
    <property type="entry name" value="SERINE/THREONINE-PROTEIN KINASE PIM"/>
    <property type="match status" value="1"/>
</dbReference>
<sequence length="413" mass="46266">MGSKSEVQSGRLKRKSSSEERECCPSKRSRDMTPTPLPPRSRPKKYKSKTMWVPRQPTESSTESSESVEEKAPKEEEPPAGAKLDRTSEDSDESAPIVLNEDDSQLEDSQSEEVRPPILNSVTAAEFEAKYATIEVIAVGGFGEVSSGVRKSDNRPPVCQSLHHVCSFVVSTPGTRCFRHVNKSRLPCREDDDDDDDDSPPVPVEVELLRLVGACSDSCSVTPVLLDWYDLGNELILVFERPEPCMDLEDYLECLRPNDMDCDKAREVFRQLVDAAMVIESKRVFHGDMKPCNILVETGSEQLRARFIDFGCGRLVRHRNCMLSVHRGTRRNYAPEHFNNIMFSPGPVTVWQLGLVLYNMLFYNRPLATSRFIGAIEDFSIPPVIPPAASCLRGACAVVGARSIMLRPFHSRE</sequence>
<dbReference type="GO" id="GO:0004674">
    <property type="term" value="F:protein serine/threonine kinase activity"/>
    <property type="evidence" value="ECO:0007669"/>
    <property type="project" value="UniProtKB-KW"/>
</dbReference>
<keyword evidence="6" id="KW-0418">Kinase</keyword>
<dbReference type="GO" id="GO:0005524">
    <property type="term" value="F:ATP binding"/>
    <property type="evidence" value="ECO:0007669"/>
    <property type="project" value="UniProtKB-KW"/>
</dbReference>
<feature type="compositionally biased region" description="Basic and acidic residues" evidence="10">
    <location>
        <begin position="16"/>
        <end position="31"/>
    </location>
</feature>
<evidence type="ECO:0000256" key="7">
    <source>
        <dbReference type="ARBA" id="ARBA00022840"/>
    </source>
</evidence>
<comment type="catalytic activity">
    <reaction evidence="9">
        <text>L-seryl-[protein] + ATP = O-phospho-L-seryl-[protein] + ADP + H(+)</text>
        <dbReference type="Rhea" id="RHEA:17989"/>
        <dbReference type="Rhea" id="RHEA-COMP:9863"/>
        <dbReference type="Rhea" id="RHEA-COMP:11604"/>
        <dbReference type="ChEBI" id="CHEBI:15378"/>
        <dbReference type="ChEBI" id="CHEBI:29999"/>
        <dbReference type="ChEBI" id="CHEBI:30616"/>
        <dbReference type="ChEBI" id="CHEBI:83421"/>
        <dbReference type="ChEBI" id="CHEBI:456216"/>
        <dbReference type="EC" id="2.7.11.1"/>
    </reaction>
</comment>
<evidence type="ECO:0000256" key="8">
    <source>
        <dbReference type="ARBA" id="ARBA00047899"/>
    </source>
</evidence>
<comment type="similarity">
    <text evidence="1">Belongs to the protein kinase superfamily. CAMK Ser/Thr protein kinase family. PIM subfamily.</text>
</comment>
<comment type="catalytic activity">
    <reaction evidence="8">
        <text>L-threonyl-[protein] + ATP = O-phospho-L-threonyl-[protein] + ADP + H(+)</text>
        <dbReference type="Rhea" id="RHEA:46608"/>
        <dbReference type="Rhea" id="RHEA-COMP:11060"/>
        <dbReference type="Rhea" id="RHEA-COMP:11605"/>
        <dbReference type="ChEBI" id="CHEBI:15378"/>
        <dbReference type="ChEBI" id="CHEBI:30013"/>
        <dbReference type="ChEBI" id="CHEBI:30616"/>
        <dbReference type="ChEBI" id="CHEBI:61977"/>
        <dbReference type="ChEBI" id="CHEBI:456216"/>
        <dbReference type="EC" id="2.7.11.1"/>
    </reaction>
</comment>
<gene>
    <name evidence="12" type="ORF">WMY93_002236</name>
</gene>
<dbReference type="SMART" id="SM00220">
    <property type="entry name" value="S_TKc"/>
    <property type="match status" value="1"/>
</dbReference>
<dbReference type="AlphaFoldDB" id="A0AAW0PV82"/>
<dbReference type="Gene3D" id="3.30.200.20">
    <property type="entry name" value="Phosphorylase Kinase, domain 1"/>
    <property type="match status" value="1"/>
</dbReference>
<dbReference type="EC" id="2.7.11.1" evidence="2"/>
<dbReference type="Proteomes" id="UP001460270">
    <property type="component" value="Unassembled WGS sequence"/>
</dbReference>
<feature type="region of interest" description="Disordered" evidence="10">
    <location>
        <begin position="1"/>
        <end position="114"/>
    </location>
</feature>
<dbReference type="EMBL" id="JBBPFD010000002">
    <property type="protein sequence ID" value="KAK7938910.1"/>
    <property type="molecule type" value="Genomic_DNA"/>
</dbReference>